<dbReference type="PANTHER" id="PTHR12391">
    <property type="entry name" value="ARP2/3 COMPLEX 21 KD SUBUNIT"/>
    <property type="match status" value="1"/>
</dbReference>
<dbReference type="GO" id="GO:0005885">
    <property type="term" value="C:Arp2/3 protein complex"/>
    <property type="evidence" value="ECO:0007669"/>
    <property type="project" value="UniProtKB-UniRule"/>
</dbReference>
<keyword evidence="8" id="KW-1185">Reference proteome</keyword>
<dbReference type="InterPro" id="IPR007204">
    <property type="entry name" value="ARPC3"/>
</dbReference>
<evidence type="ECO:0000256" key="4">
    <source>
        <dbReference type="ARBA" id="ARBA00023203"/>
    </source>
</evidence>
<comment type="similarity">
    <text evidence="2 6">Belongs to the ARPC3 family.</text>
</comment>
<accession>A0A9W7XYQ1</accession>
<organism evidence="7 8">
    <name type="scientific">Coemansia erecta</name>
    <dbReference type="NCBI Taxonomy" id="147472"/>
    <lineage>
        <taxon>Eukaryota</taxon>
        <taxon>Fungi</taxon>
        <taxon>Fungi incertae sedis</taxon>
        <taxon>Zoopagomycota</taxon>
        <taxon>Kickxellomycotina</taxon>
        <taxon>Kickxellomycetes</taxon>
        <taxon>Kickxellales</taxon>
        <taxon>Kickxellaceae</taxon>
        <taxon>Coemansia</taxon>
    </lineage>
</organism>
<dbReference type="Pfam" id="PF04062">
    <property type="entry name" value="P21-Arc"/>
    <property type="match status" value="1"/>
</dbReference>
<protein>
    <recommendedName>
        <fullName evidence="6">Actin-related protein 2/3 complex subunit 3</fullName>
    </recommendedName>
</protein>
<dbReference type="GO" id="GO:0003779">
    <property type="term" value="F:actin binding"/>
    <property type="evidence" value="ECO:0007669"/>
    <property type="project" value="UniProtKB-KW"/>
</dbReference>
<evidence type="ECO:0000313" key="7">
    <source>
        <dbReference type="EMBL" id="KAJ1720812.1"/>
    </source>
</evidence>
<keyword evidence="5 6" id="KW-0206">Cytoskeleton</keyword>
<reference evidence="7" key="1">
    <citation type="submission" date="2022-07" db="EMBL/GenBank/DDBJ databases">
        <title>Phylogenomic reconstructions and comparative analyses of Kickxellomycotina fungi.</title>
        <authorList>
            <person name="Reynolds N.K."/>
            <person name="Stajich J.E."/>
            <person name="Barry K."/>
            <person name="Grigoriev I.V."/>
            <person name="Crous P."/>
            <person name="Smith M.E."/>
        </authorList>
    </citation>
    <scope>NUCLEOTIDE SEQUENCE</scope>
    <source>
        <strain evidence="7">NBRC 32514</strain>
    </source>
</reference>
<dbReference type="EMBL" id="JANBOJ010000223">
    <property type="protein sequence ID" value="KAJ1720812.1"/>
    <property type="molecule type" value="Genomic_DNA"/>
</dbReference>
<evidence type="ECO:0000256" key="3">
    <source>
        <dbReference type="ARBA" id="ARBA00022490"/>
    </source>
</evidence>
<dbReference type="AlphaFoldDB" id="A0A9W7XYQ1"/>
<comment type="caution">
    <text evidence="7">The sequence shown here is derived from an EMBL/GenBank/DDBJ whole genome shotgun (WGS) entry which is preliminary data.</text>
</comment>
<name>A0A9W7XYQ1_9FUNG</name>
<evidence type="ECO:0000256" key="5">
    <source>
        <dbReference type="ARBA" id="ARBA00023212"/>
    </source>
</evidence>
<evidence type="ECO:0000313" key="8">
    <source>
        <dbReference type="Proteomes" id="UP001149813"/>
    </source>
</evidence>
<dbReference type="GO" id="GO:0034314">
    <property type="term" value="P:Arp2/3 complex-mediated actin nucleation"/>
    <property type="evidence" value="ECO:0007669"/>
    <property type="project" value="UniProtKB-UniRule"/>
</dbReference>
<comment type="subcellular location">
    <subcellularLocation>
        <location evidence="1 6">Cytoplasm</location>
        <location evidence="1 6">Cytoskeleton</location>
    </subcellularLocation>
</comment>
<dbReference type="Proteomes" id="UP001149813">
    <property type="component" value="Unassembled WGS sequence"/>
</dbReference>
<comment type="function">
    <text evidence="6">Functions as component of the Arp2/3 complex which is involved in regulation of actin polymerization and together with an activating nucleation-promoting factor (NPF) mediates the formation of branched actin networks.</text>
</comment>
<dbReference type="Gene3D" id="1.10.1760.10">
    <property type="entry name" value="Actin-related protein 2/3 complex subunit 3"/>
    <property type="match status" value="1"/>
</dbReference>
<dbReference type="OrthoDB" id="200404at2759"/>
<keyword evidence="3 6" id="KW-0963">Cytoplasm</keyword>
<evidence type="ECO:0000256" key="2">
    <source>
        <dbReference type="ARBA" id="ARBA00010856"/>
    </source>
</evidence>
<sequence>MPAYHSNYNSVDNVRVINGIPLLPLVTKTRGPAPYADPSMTHDVVDEALELFRPNSFFKNFEIKGPGDRLLIYIILYISQSLNKLKATTSQGEATKALYTLAVGQVTIPADASFPLHTMYPGVADKAESDLLRQYLLQVRQEVAARLVSVVYRDGNGQAAQYPSKWWLCFQKRHFMGKVMH</sequence>
<comment type="subunit">
    <text evidence="6">Component of the Arp2/3 complex.</text>
</comment>
<evidence type="ECO:0000256" key="6">
    <source>
        <dbReference type="PIRNR" id="PIRNR016315"/>
    </source>
</evidence>
<keyword evidence="4 6" id="KW-0009">Actin-binding</keyword>
<dbReference type="SUPFAM" id="SSF69060">
    <property type="entry name" value="Arp2/3 complex 21 kDa subunit ARPC3"/>
    <property type="match status" value="1"/>
</dbReference>
<proteinExistence type="inferred from homology"/>
<dbReference type="InterPro" id="IPR036753">
    <property type="entry name" value="ARPC3_sf"/>
</dbReference>
<dbReference type="PIRSF" id="PIRSF016315">
    <property type="entry name" value="ARP2/3_P21-Arc"/>
    <property type="match status" value="1"/>
</dbReference>
<gene>
    <name evidence="7" type="primary">ARC18</name>
    <name evidence="7" type="ORF">LPJ53_004600</name>
</gene>
<evidence type="ECO:0000256" key="1">
    <source>
        <dbReference type="ARBA" id="ARBA00004245"/>
    </source>
</evidence>
<dbReference type="GO" id="GO:0030833">
    <property type="term" value="P:regulation of actin filament polymerization"/>
    <property type="evidence" value="ECO:0007669"/>
    <property type="project" value="InterPro"/>
</dbReference>